<dbReference type="EC" id="1.14.14.21" evidence="9"/>
<dbReference type="RefSeq" id="WP_253661326.1">
    <property type="nucleotide sequence ID" value="NZ_BAAAJQ010000001.1"/>
</dbReference>
<dbReference type="PANTHER" id="PTHR43884:SF12">
    <property type="entry name" value="ISOVALERYL-COA DEHYDROGENASE, MITOCHONDRIAL-RELATED"/>
    <property type="match status" value="1"/>
</dbReference>
<sequence>MTAVAATRIGSREQALDSARLLAARFGPGAADRDRHRRLPHTEIAELAASGLLAITVPVQYGGAGLPPSSVAEVFRIIAAADPNVAQIPQSHFVQANLLRLAGTADQRHKLFTHILSGGLLANAHAERDTALSNLIETRISPDGNDFRLVGTKFYCTGSLHADTLAVLARLDTDADELLAGEYTVFVRSDADGVEIIDDWDGIGQRTSGSGTVVFDDVAVAAADVIARDAAVDAPTGFGAFSQLLHAAIDTGIAAGALHSAVDCVRTLSRPWWEAEVEHAADDPLLIQRFGELSVVVSAAEATLEVAGRAVDAMQLSGDDPVLLAAEASVAVATAKVTSDRAANEVSSALFEVSGTRSAANDLNLHHFWRNARTHTLHDPVRWKYQHLGRYVLHGTPPPLHTII</sequence>
<dbReference type="Gene3D" id="1.10.540.10">
    <property type="entry name" value="Acyl-CoA dehydrogenase/oxidase, N-terminal domain"/>
    <property type="match status" value="1"/>
</dbReference>
<keyword evidence="5" id="KW-0560">Oxidoreductase</keyword>
<evidence type="ECO:0000256" key="1">
    <source>
        <dbReference type="ARBA" id="ARBA00004496"/>
    </source>
</evidence>
<dbReference type="InterPro" id="IPR023922">
    <property type="entry name" value="S04_starv_induced_SfnB"/>
</dbReference>
<dbReference type="InterPro" id="IPR036250">
    <property type="entry name" value="AcylCo_DH-like_C"/>
</dbReference>
<dbReference type="PANTHER" id="PTHR43884">
    <property type="entry name" value="ACYL-COA DEHYDROGENASE"/>
    <property type="match status" value="1"/>
</dbReference>
<dbReference type="PIRSF" id="PIRSF016578">
    <property type="entry name" value="HsaA"/>
    <property type="match status" value="1"/>
</dbReference>
<dbReference type="SUPFAM" id="SSF47203">
    <property type="entry name" value="Acyl-CoA dehydrogenase C-terminal domain-like"/>
    <property type="match status" value="1"/>
</dbReference>
<keyword evidence="6" id="KW-0503">Monooxygenase</keyword>
<dbReference type="EMBL" id="JAMTCJ010000002">
    <property type="protein sequence ID" value="MCP2176323.1"/>
    <property type="molecule type" value="Genomic_DNA"/>
</dbReference>
<comment type="caution">
    <text evidence="17">The sequence shown here is derived from an EMBL/GenBank/DDBJ whole genome shotgun (WGS) entry which is preliminary data.</text>
</comment>
<dbReference type="InterPro" id="IPR037069">
    <property type="entry name" value="AcylCoA_DH/ox_N_sf"/>
</dbReference>
<dbReference type="InterPro" id="IPR006091">
    <property type="entry name" value="Acyl-CoA_Oxase/DH_mid-dom"/>
</dbReference>
<dbReference type="Gene3D" id="2.40.110.10">
    <property type="entry name" value="Butyryl-CoA Dehydrogenase, subunit A, domain 2"/>
    <property type="match status" value="1"/>
</dbReference>
<evidence type="ECO:0000259" key="16">
    <source>
        <dbReference type="Pfam" id="PF08028"/>
    </source>
</evidence>
<evidence type="ECO:0000256" key="7">
    <source>
        <dbReference type="ARBA" id="ARBA00034307"/>
    </source>
</evidence>
<evidence type="ECO:0000313" key="17">
    <source>
        <dbReference type="EMBL" id="MCP2176323.1"/>
    </source>
</evidence>
<dbReference type="InterPro" id="IPR009100">
    <property type="entry name" value="AcylCoA_DH/oxidase_NM_dom_sf"/>
</dbReference>
<dbReference type="Pfam" id="PF08028">
    <property type="entry name" value="Acyl-CoA_dh_2"/>
    <property type="match status" value="1"/>
</dbReference>
<name>A0ABT1HDI6_9NOCA</name>
<evidence type="ECO:0000256" key="11">
    <source>
        <dbReference type="ARBA" id="ARBA00047859"/>
    </source>
</evidence>
<comment type="catalytic activity">
    <reaction evidence="11">
        <text>dibenzothiophene + FMNH2 + O2 = dibenzothiophene 5-oxide + FMN + H2O + H(+)</text>
        <dbReference type="Rhea" id="RHEA:49076"/>
        <dbReference type="ChEBI" id="CHEBI:15377"/>
        <dbReference type="ChEBI" id="CHEBI:15378"/>
        <dbReference type="ChEBI" id="CHEBI:15379"/>
        <dbReference type="ChEBI" id="CHEBI:23681"/>
        <dbReference type="ChEBI" id="CHEBI:23683"/>
        <dbReference type="ChEBI" id="CHEBI:57618"/>
        <dbReference type="ChEBI" id="CHEBI:58210"/>
    </reaction>
</comment>
<evidence type="ECO:0000259" key="14">
    <source>
        <dbReference type="Pfam" id="PF02770"/>
    </source>
</evidence>
<evidence type="ECO:0000256" key="12">
    <source>
        <dbReference type="ARBA" id="ARBA00048445"/>
    </source>
</evidence>
<keyword evidence="4" id="KW-0547">Nucleotide-binding</keyword>
<comment type="catalytic activity">
    <reaction evidence="13">
        <text>dibenzothiophene + 2 FMNH2 + 2 O2 = dibenzothiophene 5,5-dioxide + 2 FMN + 2 H2O + 2 H(+)</text>
        <dbReference type="Rhea" id="RHEA:49072"/>
        <dbReference type="ChEBI" id="CHEBI:15377"/>
        <dbReference type="ChEBI" id="CHEBI:15378"/>
        <dbReference type="ChEBI" id="CHEBI:15379"/>
        <dbReference type="ChEBI" id="CHEBI:23681"/>
        <dbReference type="ChEBI" id="CHEBI:57618"/>
        <dbReference type="ChEBI" id="CHEBI:58210"/>
        <dbReference type="ChEBI" id="CHEBI:90356"/>
        <dbReference type="EC" id="1.14.14.21"/>
    </reaction>
</comment>
<comment type="catalytic activity">
    <reaction evidence="12">
        <text>dibenzothiophene 5-oxide + FMNH2 + O2 = dibenzothiophene 5,5-dioxide + FMN + H2O + H(+)</text>
        <dbReference type="Rhea" id="RHEA:49080"/>
        <dbReference type="ChEBI" id="CHEBI:15377"/>
        <dbReference type="ChEBI" id="CHEBI:15378"/>
        <dbReference type="ChEBI" id="CHEBI:15379"/>
        <dbReference type="ChEBI" id="CHEBI:23683"/>
        <dbReference type="ChEBI" id="CHEBI:57618"/>
        <dbReference type="ChEBI" id="CHEBI:58210"/>
        <dbReference type="ChEBI" id="CHEBI:90356"/>
    </reaction>
</comment>
<dbReference type="NCBIfam" id="TIGR04022">
    <property type="entry name" value="sulfur_SfnB"/>
    <property type="match status" value="1"/>
</dbReference>
<evidence type="ECO:0000256" key="8">
    <source>
        <dbReference type="ARBA" id="ARBA00034317"/>
    </source>
</evidence>
<evidence type="ECO:0000259" key="15">
    <source>
        <dbReference type="Pfam" id="PF02771"/>
    </source>
</evidence>
<dbReference type="InterPro" id="IPR013107">
    <property type="entry name" value="Acyl-CoA_DH_C"/>
</dbReference>
<evidence type="ECO:0000256" key="9">
    <source>
        <dbReference type="ARBA" id="ARBA00034328"/>
    </source>
</evidence>
<keyword evidence="18" id="KW-1185">Reference proteome</keyword>
<organism evidence="17 18">
    <name type="scientific">Williamsia maris</name>
    <dbReference type="NCBI Taxonomy" id="72806"/>
    <lineage>
        <taxon>Bacteria</taxon>
        <taxon>Bacillati</taxon>
        <taxon>Actinomycetota</taxon>
        <taxon>Actinomycetes</taxon>
        <taxon>Mycobacteriales</taxon>
        <taxon>Nocardiaceae</taxon>
        <taxon>Williamsia</taxon>
    </lineage>
</organism>
<dbReference type="Pfam" id="PF02771">
    <property type="entry name" value="Acyl-CoA_dh_N"/>
    <property type="match status" value="1"/>
</dbReference>
<comment type="pathway">
    <text evidence="7">Sulfur metabolism; dibenzothiophene degradation.</text>
</comment>
<dbReference type="Pfam" id="PF02770">
    <property type="entry name" value="Acyl-CoA_dh_M"/>
    <property type="match status" value="1"/>
</dbReference>
<evidence type="ECO:0000256" key="6">
    <source>
        <dbReference type="ARBA" id="ARBA00023033"/>
    </source>
</evidence>
<gene>
    <name evidence="17" type="ORF">LX13_002142</name>
</gene>
<dbReference type="InterPro" id="IPR046373">
    <property type="entry name" value="Acyl-CoA_Oxase/DH_mid-dom_sf"/>
</dbReference>
<evidence type="ECO:0000313" key="18">
    <source>
        <dbReference type="Proteomes" id="UP001206895"/>
    </source>
</evidence>
<proteinExistence type="inferred from homology"/>
<dbReference type="InterPro" id="IPR013786">
    <property type="entry name" value="AcylCoA_DH/ox_N"/>
</dbReference>
<feature type="domain" description="Acyl-CoA oxidase/dehydrogenase middle" evidence="14">
    <location>
        <begin position="137"/>
        <end position="218"/>
    </location>
</feature>
<evidence type="ECO:0000256" key="5">
    <source>
        <dbReference type="ARBA" id="ARBA00023002"/>
    </source>
</evidence>
<keyword evidence="2" id="KW-0285">Flavoprotein</keyword>
<dbReference type="SUPFAM" id="SSF56645">
    <property type="entry name" value="Acyl-CoA dehydrogenase NM domain-like"/>
    <property type="match status" value="1"/>
</dbReference>
<reference evidence="17 18" key="1">
    <citation type="submission" date="2022-06" db="EMBL/GenBank/DDBJ databases">
        <title>Genomic Encyclopedia of Archaeal and Bacterial Type Strains, Phase II (KMG-II): from individual species to whole genera.</title>
        <authorList>
            <person name="Goeker M."/>
        </authorList>
    </citation>
    <scope>NUCLEOTIDE SEQUENCE [LARGE SCALE GENOMIC DNA]</scope>
    <source>
        <strain evidence="17 18">DSM 44693</strain>
    </source>
</reference>
<dbReference type="Proteomes" id="UP001206895">
    <property type="component" value="Unassembled WGS sequence"/>
</dbReference>
<protein>
    <recommendedName>
        <fullName evidence="10">Dibenzothiophene monooxygenase</fullName>
        <ecNumber evidence="9">1.14.14.21</ecNumber>
    </recommendedName>
</protein>
<evidence type="ECO:0000256" key="2">
    <source>
        <dbReference type="ARBA" id="ARBA00022630"/>
    </source>
</evidence>
<evidence type="ECO:0000256" key="3">
    <source>
        <dbReference type="ARBA" id="ARBA00022643"/>
    </source>
</evidence>
<comment type="similarity">
    <text evidence="8">Belongs to the DszC flavin monooxygenase family.</text>
</comment>
<feature type="domain" description="Acyl-CoA dehydrogenase C-terminal" evidence="16">
    <location>
        <begin position="244"/>
        <end position="379"/>
    </location>
</feature>
<dbReference type="Gene3D" id="1.20.140.10">
    <property type="entry name" value="Butyryl-CoA Dehydrogenase, subunit A, domain 3"/>
    <property type="match status" value="1"/>
</dbReference>
<evidence type="ECO:0000256" key="4">
    <source>
        <dbReference type="ARBA" id="ARBA00022741"/>
    </source>
</evidence>
<comment type="subcellular location">
    <subcellularLocation>
        <location evidence="1">Cytoplasm</location>
    </subcellularLocation>
</comment>
<evidence type="ECO:0000256" key="13">
    <source>
        <dbReference type="ARBA" id="ARBA00049456"/>
    </source>
</evidence>
<keyword evidence="3" id="KW-0288">FMN</keyword>
<feature type="domain" description="Acyl-CoA dehydrogenase/oxidase N-terminal" evidence="15">
    <location>
        <begin position="16"/>
        <end position="118"/>
    </location>
</feature>
<evidence type="ECO:0000256" key="10">
    <source>
        <dbReference type="ARBA" id="ARBA00034345"/>
    </source>
</evidence>
<accession>A0ABT1HDI6</accession>